<dbReference type="InterPro" id="IPR045584">
    <property type="entry name" value="Pilin-like"/>
</dbReference>
<evidence type="ECO:0000313" key="3">
    <source>
        <dbReference type="Proteomes" id="UP000029443"/>
    </source>
</evidence>
<accession>A0ABR4WFS2</accession>
<dbReference type="RefSeq" id="WP_035245117.1">
    <property type="nucleotide sequence ID" value="NZ_ARXU01000002.1"/>
</dbReference>
<comment type="caution">
    <text evidence="2">The sequence shown here is derived from an EMBL/GenBank/DDBJ whole genome shotgun (WGS) entry which is preliminary data.</text>
</comment>
<gene>
    <name evidence="2" type="ORF">T9A_00689</name>
</gene>
<dbReference type="SUPFAM" id="SSF54523">
    <property type="entry name" value="Pili subunits"/>
    <property type="match status" value="1"/>
</dbReference>
<evidence type="ECO:0000313" key="2">
    <source>
        <dbReference type="EMBL" id="KGD62398.1"/>
    </source>
</evidence>
<sequence>MRTVIAVLLLVWGAPVIAVSLALAKVERAGEGESEQQVCDRALQMMTEELHVSLLSVIAATDDYQKRKLAYKQQDRSEFLLRDAYLSQLQEEKPSLQGRRWSGSRCTLRARYEADIDALARRVPIPEKSQASGPQHKDEPPPGIDRKTWQLFSTSRDRASLSQAFSTVSVLRMRISEYYLSSGKWPGSLNDMEIAPEQVVDQRIKRAYMLREGMLKLELAGRLEGHELTTWPVEGGVRGLEWQCSTTVNMGPNGFCEQAE</sequence>
<reference evidence="2 3" key="1">
    <citation type="submission" date="2012-09" db="EMBL/GenBank/DDBJ databases">
        <title>Genome Sequence of alkane-degrading Bacterium Alcanivorax jadensis T9.</title>
        <authorList>
            <person name="Lai Q."/>
            <person name="Shao Z."/>
        </authorList>
    </citation>
    <scope>NUCLEOTIDE SEQUENCE [LARGE SCALE GENOMIC DNA]</scope>
    <source>
        <strain evidence="2 3">T9</strain>
    </source>
</reference>
<keyword evidence="3" id="KW-1185">Reference proteome</keyword>
<dbReference type="EMBL" id="ARXU01000002">
    <property type="protein sequence ID" value="KGD62398.1"/>
    <property type="molecule type" value="Genomic_DNA"/>
</dbReference>
<dbReference type="Gene3D" id="3.30.700.10">
    <property type="entry name" value="Glycoprotein, Type 4 Pilin"/>
    <property type="match status" value="1"/>
</dbReference>
<proteinExistence type="predicted"/>
<protein>
    <submittedName>
        <fullName evidence="2">Uncharacterized protein</fullName>
    </submittedName>
</protein>
<feature type="compositionally biased region" description="Basic and acidic residues" evidence="1">
    <location>
        <begin position="135"/>
        <end position="147"/>
    </location>
</feature>
<evidence type="ECO:0000256" key="1">
    <source>
        <dbReference type="SAM" id="MobiDB-lite"/>
    </source>
</evidence>
<feature type="region of interest" description="Disordered" evidence="1">
    <location>
        <begin position="124"/>
        <end position="147"/>
    </location>
</feature>
<name>A0ABR4WFS2_9GAMM</name>
<dbReference type="Proteomes" id="UP000029443">
    <property type="component" value="Unassembled WGS sequence"/>
</dbReference>
<organism evidence="2 3">
    <name type="scientific">Alcanivorax jadensis T9</name>
    <dbReference type="NCBI Taxonomy" id="1177181"/>
    <lineage>
        <taxon>Bacteria</taxon>
        <taxon>Pseudomonadati</taxon>
        <taxon>Pseudomonadota</taxon>
        <taxon>Gammaproteobacteria</taxon>
        <taxon>Oceanospirillales</taxon>
        <taxon>Alcanivoracaceae</taxon>
        <taxon>Alcanivorax</taxon>
    </lineage>
</organism>